<evidence type="ECO:0000256" key="2">
    <source>
        <dbReference type="ARBA" id="ARBA00008544"/>
    </source>
</evidence>
<dbReference type="EMBL" id="OZ075139">
    <property type="protein sequence ID" value="CAL5018508.1"/>
    <property type="molecule type" value="Genomic_DNA"/>
</dbReference>
<evidence type="ECO:0000256" key="8">
    <source>
        <dbReference type="RuleBase" id="RU004915"/>
    </source>
</evidence>
<reference evidence="11" key="1">
    <citation type="submission" date="2024-06" db="EMBL/GenBank/DDBJ databases">
        <authorList>
            <person name="Ryan C."/>
        </authorList>
    </citation>
    <scope>NUCLEOTIDE SEQUENCE [LARGE SCALE GENOMIC DNA]</scope>
</reference>
<dbReference type="PANTHER" id="PTHR33453:SF9">
    <property type="entry name" value="ALBUMIN B-32"/>
    <property type="match status" value="1"/>
</dbReference>
<name>A0ABC9CDI9_9POAL</name>
<feature type="region of interest" description="Disordered" evidence="9">
    <location>
        <begin position="1"/>
        <end position="29"/>
    </location>
</feature>
<dbReference type="GO" id="GO:0017148">
    <property type="term" value="P:negative regulation of translation"/>
    <property type="evidence" value="ECO:0007669"/>
    <property type="project" value="UniProtKB-KW"/>
</dbReference>
<evidence type="ECO:0000256" key="6">
    <source>
        <dbReference type="ARBA" id="ARBA00022821"/>
    </source>
</evidence>
<evidence type="ECO:0000313" key="10">
    <source>
        <dbReference type="EMBL" id="CAL5018508.1"/>
    </source>
</evidence>
<comment type="similarity">
    <text evidence="2">Belongs to the ribosome-inactivating protein family. Type 1 RIP subfamily.</text>
</comment>
<reference evidence="10 11" key="2">
    <citation type="submission" date="2024-10" db="EMBL/GenBank/DDBJ databases">
        <authorList>
            <person name="Ryan C."/>
        </authorList>
    </citation>
    <scope>NUCLEOTIDE SEQUENCE [LARGE SCALE GENOMIC DNA]</scope>
</reference>
<keyword evidence="6 8" id="KW-0611">Plant defense</keyword>
<protein>
    <recommendedName>
        <fullName evidence="3 8">rRNA N-glycosylase</fullName>
        <ecNumber evidence="3 8">3.2.2.22</ecNumber>
    </recommendedName>
</protein>
<keyword evidence="11" id="KW-1185">Reference proteome</keyword>
<dbReference type="PANTHER" id="PTHR33453">
    <property type="match status" value="1"/>
</dbReference>
<accession>A0ABC9CDI9</accession>
<dbReference type="InterPro" id="IPR001574">
    <property type="entry name" value="Ribosome_inactivat_prot"/>
</dbReference>
<evidence type="ECO:0000256" key="3">
    <source>
        <dbReference type="ARBA" id="ARBA00012001"/>
    </source>
</evidence>
<dbReference type="InterPro" id="IPR036041">
    <property type="entry name" value="Ribosome-inact_prot_sf"/>
</dbReference>
<dbReference type="Proteomes" id="UP001497457">
    <property type="component" value="Chromosome 29rd"/>
</dbReference>
<dbReference type="GO" id="GO:0090729">
    <property type="term" value="F:toxin activity"/>
    <property type="evidence" value="ECO:0007669"/>
    <property type="project" value="UniProtKB-KW"/>
</dbReference>
<dbReference type="InterPro" id="IPR016138">
    <property type="entry name" value="Ribosome_inactivat_prot_sub1"/>
</dbReference>
<evidence type="ECO:0000256" key="7">
    <source>
        <dbReference type="ARBA" id="ARBA00023193"/>
    </source>
</evidence>
<evidence type="ECO:0000313" key="11">
    <source>
        <dbReference type="Proteomes" id="UP001497457"/>
    </source>
</evidence>
<dbReference type="Gene3D" id="3.40.420.10">
    <property type="entry name" value="Ricin (A subunit), domain 1"/>
    <property type="match status" value="1"/>
</dbReference>
<dbReference type="InterPro" id="IPR017989">
    <property type="entry name" value="Ribosome_inactivat_1/2"/>
</dbReference>
<dbReference type="SUPFAM" id="SSF56371">
    <property type="entry name" value="Ribosome inactivating proteins (RIP)"/>
    <property type="match status" value="1"/>
</dbReference>
<keyword evidence="4 8" id="KW-0800">Toxin</keyword>
<dbReference type="PRINTS" id="PR00396">
    <property type="entry name" value="SHIGARICIN"/>
</dbReference>
<keyword evidence="7 8" id="KW-0652">Protein synthesis inhibitor</keyword>
<evidence type="ECO:0000256" key="4">
    <source>
        <dbReference type="ARBA" id="ARBA00022656"/>
    </source>
</evidence>
<dbReference type="GO" id="GO:0006952">
    <property type="term" value="P:defense response"/>
    <property type="evidence" value="ECO:0007669"/>
    <property type="project" value="UniProtKB-KW"/>
</dbReference>
<dbReference type="GO" id="GO:0030598">
    <property type="term" value="F:rRNA N-glycosylase activity"/>
    <property type="evidence" value="ECO:0007669"/>
    <property type="project" value="UniProtKB-EC"/>
</dbReference>
<gene>
    <name evidence="10" type="ORF">URODEC1_LOCUS74258</name>
</gene>
<sequence length="292" mass="32371">MSTMQHDMSQPRTSIPSSHFTSNPRPSLASNSKRILMAAPAPQFTHTFNVERDNYGDFIRIVRQNVIRHCSDRRPNLVPPVLPPEQRVPRLWIHVVLRTAKSSITLAVRMDNLYLVGFRTPTGVWWEFHNDKEPNTHLIPNANWLGFGGRYQDLVGNVGLAKGLHTVPLGRAEMTTAIDVLARHGTAAMAPAAQGTGAYELPKSMLVKLVIMVSEGIRFHSVYGTVDKNFNSPVANIAKIEGMQVQKWDQISKAILDWGVNPTAKKPKMVELGVGNKNDAARIVALAKDETS</sequence>
<dbReference type="EC" id="3.2.2.22" evidence="3 8"/>
<dbReference type="Gene3D" id="4.10.470.10">
    <property type="entry name" value="Ricin (A Subunit), domain 2"/>
    <property type="match status" value="1"/>
</dbReference>
<keyword evidence="5 8" id="KW-0378">Hydrolase</keyword>
<dbReference type="InterPro" id="IPR016139">
    <property type="entry name" value="Ribosome_inactivat_prot_sub2"/>
</dbReference>
<comment type="catalytic activity">
    <reaction evidence="1 8">
        <text>Endohydrolysis of the N-glycosidic bond at one specific adenosine on the 28S rRNA.</text>
        <dbReference type="EC" id="3.2.2.22"/>
    </reaction>
</comment>
<proteinExistence type="inferred from homology"/>
<evidence type="ECO:0000256" key="1">
    <source>
        <dbReference type="ARBA" id="ARBA00000237"/>
    </source>
</evidence>
<evidence type="ECO:0000256" key="5">
    <source>
        <dbReference type="ARBA" id="ARBA00022801"/>
    </source>
</evidence>
<organism evidence="10 11">
    <name type="scientific">Urochloa decumbens</name>
    <dbReference type="NCBI Taxonomy" id="240449"/>
    <lineage>
        <taxon>Eukaryota</taxon>
        <taxon>Viridiplantae</taxon>
        <taxon>Streptophyta</taxon>
        <taxon>Embryophyta</taxon>
        <taxon>Tracheophyta</taxon>
        <taxon>Spermatophyta</taxon>
        <taxon>Magnoliopsida</taxon>
        <taxon>Liliopsida</taxon>
        <taxon>Poales</taxon>
        <taxon>Poaceae</taxon>
        <taxon>PACMAD clade</taxon>
        <taxon>Panicoideae</taxon>
        <taxon>Panicodae</taxon>
        <taxon>Paniceae</taxon>
        <taxon>Melinidinae</taxon>
        <taxon>Urochloa</taxon>
    </lineage>
</organism>
<dbReference type="Pfam" id="PF00161">
    <property type="entry name" value="RIP"/>
    <property type="match status" value="1"/>
</dbReference>
<dbReference type="AlphaFoldDB" id="A0ABC9CDI9"/>
<evidence type="ECO:0000256" key="9">
    <source>
        <dbReference type="SAM" id="MobiDB-lite"/>
    </source>
</evidence>